<dbReference type="AlphaFoldDB" id="A0A3P8B1R3"/>
<dbReference type="EMBL" id="UZAF01020516">
    <property type="protein sequence ID" value="VDO70578.1"/>
    <property type="molecule type" value="Genomic_DNA"/>
</dbReference>
<keyword evidence="3" id="KW-1185">Reference proteome</keyword>
<feature type="compositionally biased region" description="Gly residues" evidence="1">
    <location>
        <begin position="71"/>
        <end position="81"/>
    </location>
</feature>
<accession>A0A3P8B1R3</accession>
<organism evidence="2 3">
    <name type="scientific">Haemonchus placei</name>
    <name type="common">Barber's pole worm</name>
    <dbReference type="NCBI Taxonomy" id="6290"/>
    <lineage>
        <taxon>Eukaryota</taxon>
        <taxon>Metazoa</taxon>
        <taxon>Ecdysozoa</taxon>
        <taxon>Nematoda</taxon>
        <taxon>Chromadorea</taxon>
        <taxon>Rhabditida</taxon>
        <taxon>Rhabditina</taxon>
        <taxon>Rhabditomorpha</taxon>
        <taxon>Strongyloidea</taxon>
        <taxon>Trichostrongylidae</taxon>
        <taxon>Haemonchus</taxon>
    </lineage>
</organism>
<evidence type="ECO:0000256" key="1">
    <source>
        <dbReference type="SAM" id="MobiDB-lite"/>
    </source>
</evidence>
<sequence length="89" mass="8452">MMTVPGPPGVIASIGSGGIAISSGLGTAAIAGLDAALENELDEKELDEAELDTVSDPELGSAANDRVGTGTATGLGTGTGTGTCTTSTS</sequence>
<name>A0A3P8B1R3_HAEPC</name>
<protein>
    <submittedName>
        <fullName evidence="2">Uncharacterized protein</fullName>
    </submittedName>
</protein>
<evidence type="ECO:0000313" key="3">
    <source>
        <dbReference type="Proteomes" id="UP000268014"/>
    </source>
</evidence>
<feature type="compositionally biased region" description="Acidic residues" evidence="1">
    <location>
        <begin position="46"/>
        <end position="55"/>
    </location>
</feature>
<reference evidence="2 3" key="1">
    <citation type="submission" date="2018-11" db="EMBL/GenBank/DDBJ databases">
        <authorList>
            <consortium name="Pathogen Informatics"/>
        </authorList>
    </citation>
    <scope>NUCLEOTIDE SEQUENCE [LARGE SCALE GENOMIC DNA]</scope>
    <source>
        <strain evidence="2 3">MHpl1</strain>
    </source>
</reference>
<dbReference type="Proteomes" id="UP000268014">
    <property type="component" value="Unassembled WGS sequence"/>
</dbReference>
<proteinExistence type="predicted"/>
<evidence type="ECO:0000313" key="2">
    <source>
        <dbReference type="EMBL" id="VDO70578.1"/>
    </source>
</evidence>
<feature type="region of interest" description="Disordered" evidence="1">
    <location>
        <begin position="46"/>
        <end position="89"/>
    </location>
</feature>
<gene>
    <name evidence="2" type="ORF">HPLM_LOCUS18359</name>
</gene>